<evidence type="ECO:0000256" key="7">
    <source>
        <dbReference type="PROSITE-ProRule" id="PRU00946"/>
    </source>
</evidence>
<reference evidence="9" key="1">
    <citation type="submission" date="2021-04" db="EMBL/GenBank/DDBJ databases">
        <authorList>
            <person name="Chebbi M.A.C M."/>
        </authorList>
    </citation>
    <scope>NUCLEOTIDE SEQUENCE</scope>
</reference>
<dbReference type="PANTHER" id="PTHR16121">
    <property type="entry name" value="CAP-SPECIFIC MRNA (NUCLEOSIDE-2'-O-)-METHYLTRANSFERASE 1-RELATED"/>
    <property type="match status" value="1"/>
</dbReference>
<dbReference type="GO" id="GO:0032259">
    <property type="term" value="P:methylation"/>
    <property type="evidence" value="ECO:0007669"/>
    <property type="project" value="UniProtKB-KW"/>
</dbReference>
<dbReference type="GO" id="GO:0006370">
    <property type="term" value="P:7-methylguanosine mRNA capping"/>
    <property type="evidence" value="ECO:0007669"/>
    <property type="project" value="TreeGrafter"/>
</dbReference>
<feature type="binding site" evidence="7">
    <location>
        <position position="177"/>
    </location>
    <ligand>
        <name>S-adenosyl-L-methionine</name>
        <dbReference type="ChEBI" id="CHEBI:59789"/>
    </ligand>
</feature>
<keyword evidence="3 7" id="KW-0489">Methyltransferase</keyword>
<dbReference type="OrthoDB" id="333024at2759"/>
<keyword evidence="4 7" id="KW-0808">Transferase</keyword>
<evidence type="ECO:0000256" key="6">
    <source>
        <dbReference type="ARBA" id="ARBA00049477"/>
    </source>
</evidence>
<dbReference type="InterPro" id="IPR002877">
    <property type="entry name" value="RNA_MeTrfase_FtsJ_dom"/>
</dbReference>
<feature type="domain" description="Adrift-type SAM-dependent 2'-O-MTase" evidence="8">
    <location>
        <begin position="119"/>
        <end position="333"/>
    </location>
</feature>
<dbReference type="AlphaFoldDB" id="A0A8J2GZ80"/>
<dbReference type="GO" id="GO:0120550">
    <property type="term" value="F:methyltransferase cap2 activity"/>
    <property type="evidence" value="ECO:0007669"/>
    <property type="project" value="UniProtKB-EC"/>
</dbReference>
<protein>
    <recommendedName>
        <fullName evidence="2">Cap-specific mRNA (nucleoside-2'-O-)-methyltransferase 2</fullName>
        <ecNumber evidence="1">2.1.1.296</ecNumber>
    </recommendedName>
</protein>
<evidence type="ECO:0000256" key="2">
    <source>
        <dbReference type="ARBA" id="ARBA00021134"/>
    </source>
</evidence>
<dbReference type="Proteomes" id="UP000786811">
    <property type="component" value="Unassembled WGS sequence"/>
</dbReference>
<comment type="catalytic activity">
    <reaction evidence="6">
        <text>a 5'-end (N(7)-methyl 5'-triphosphoguanosine)-(2'-O-methyl-ribonucleoside)-(ribonucleotide) in mRNA + S-adenosyl-L-methionine = a 5'-end (N(7)-methyl 5'-triphosphoguanosine)-(2'-O-methyl-ribonucleoside)-(2'-O-methyl-ribonucleotide) in mRNA + S-adenosyl-L-homocysteine + H(+)</text>
        <dbReference type="Rhea" id="RHEA:67024"/>
        <dbReference type="Rhea" id="RHEA-COMP:17169"/>
        <dbReference type="Rhea" id="RHEA-COMP:17170"/>
        <dbReference type="ChEBI" id="CHEBI:15378"/>
        <dbReference type="ChEBI" id="CHEBI:57856"/>
        <dbReference type="ChEBI" id="CHEBI:59789"/>
        <dbReference type="ChEBI" id="CHEBI:167612"/>
        <dbReference type="ChEBI" id="CHEBI:167614"/>
        <dbReference type="EC" id="2.1.1.296"/>
    </reaction>
</comment>
<keyword evidence="5 7" id="KW-0949">S-adenosyl-L-methionine</keyword>
<dbReference type="SUPFAM" id="SSF53335">
    <property type="entry name" value="S-adenosyl-L-methionine-dependent methyltransferases"/>
    <property type="match status" value="1"/>
</dbReference>
<dbReference type="Gene3D" id="3.40.50.12760">
    <property type="match status" value="1"/>
</dbReference>
<evidence type="ECO:0000256" key="3">
    <source>
        <dbReference type="ARBA" id="ARBA00022603"/>
    </source>
</evidence>
<dbReference type="GO" id="GO:0004483">
    <property type="term" value="F:methyltransferase cap1 activity"/>
    <property type="evidence" value="ECO:0007669"/>
    <property type="project" value="TreeGrafter"/>
</dbReference>
<dbReference type="PANTHER" id="PTHR16121:SF2">
    <property type="entry name" value="CAP-SPECIFIC MRNA (NUCLEOSIDE-2'-O-)-METHYLTRANSFERASE 2"/>
    <property type="match status" value="1"/>
</dbReference>
<evidence type="ECO:0000313" key="10">
    <source>
        <dbReference type="Proteomes" id="UP000786811"/>
    </source>
</evidence>
<feature type="active site" description="Proton acceptor" evidence="7">
    <location>
        <position position="286"/>
    </location>
</feature>
<dbReference type="PROSITE" id="PS51614">
    <property type="entry name" value="SAM_MT_ADRIFT"/>
    <property type="match status" value="1"/>
</dbReference>
<evidence type="ECO:0000259" key="8">
    <source>
        <dbReference type="PROSITE" id="PS51614"/>
    </source>
</evidence>
<evidence type="ECO:0000256" key="1">
    <source>
        <dbReference type="ARBA" id="ARBA00012770"/>
    </source>
</evidence>
<evidence type="ECO:0000256" key="4">
    <source>
        <dbReference type="ARBA" id="ARBA00022679"/>
    </source>
</evidence>
<dbReference type="InterPro" id="IPR050851">
    <property type="entry name" value="mRNA_Cap_2O-Ribose_MeTrfase"/>
</dbReference>
<feature type="binding site" evidence="7">
    <location>
        <position position="158"/>
    </location>
    <ligand>
        <name>S-adenosyl-L-methionine</name>
        <dbReference type="ChEBI" id="CHEBI:59789"/>
    </ligand>
</feature>
<proteinExistence type="predicted"/>
<evidence type="ECO:0000313" key="9">
    <source>
        <dbReference type="EMBL" id="CAG5072216.1"/>
    </source>
</evidence>
<dbReference type="InterPro" id="IPR029063">
    <property type="entry name" value="SAM-dependent_MTases_sf"/>
</dbReference>
<accession>A0A8J2GZ80</accession>
<dbReference type="Pfam" id="PF01728">
    <property type="entry name" value="FtsJ"/>
    <property type="match status" value="1"/>
</dbReference>
<dbReference type="GO" id="GO:0005634">
    <property type="term" value="C:nucleus"/>
    <property type="evidence" value="ECO:0007669"/>
    <property type="project" value="UniProtKB-ARBA"/>
</dbReference>
<dbReference type="EMBL" id="CAJNRD030000823">
    <property type="protein sequence ID" value="CAG5072216.1"/>
    <property type="molecule type" value="Genomic_DNA"/>
</dbReference>
<comment type="caution">
    <text evidence="9">The sequence shown here is derived from an EMBL/GenBank/DDBJ whole genome shotgun (WGS) entry which is preliminary data.</text>
</comment>
<evidence type="ECO:0000256" key="5">
    <source>
        <dbReference type="ARBA" id="ARBA00022691"/>
    </source>
</evidence>
<dbReference type="EC" id="2.1.1.296" evidence="1"/>
<dbReference type="GO" id="GO:0005737">
    <property type="term" value="C:cytoplasm"/>
    <property type="evidence" value="ECO:0007669"/>
    <property type="project" value="TreeGrafter"/>
</dbReference>
<name>A0A8J2GZ80_COTCN</name>
<feature type="binding site" evidence="7">
    <location>
        <position position="246"/>
    </location>
    <ligand>
        <name>S-adenosyl-L-methionine</name>
        <dbReference type="ChEBI" id="CHEBI:59789"/>
    </ligand>
</feature>
<gene>
    <name evidence="9" type="ORF">HICCMSTLAB_LOCUS146</name>
</gene>
<sequence length="492" mass="58003">MDNSDNHCDYQLPTSFKSSRQFQTRKKPDKFIKKIDITVKKLFHKQIEITNNNYELPNPNDMFSENTWSIDDLQKTKIKLNEIKNTLSDYNPAEWRNHTRKMNIAEHIRWRLKEDINPELFTQAWCKFYEIASTFPLIPEEVNHTKQLKTIHLCEAPGAFVTSLNHWLKTNVPYIKWNWRATTLNPYYEGNSLCSMINDDRFILHTLDCWYFGTDNTGDIMNIKNLDMLIDLEKDNSDKIMLITADGSVDCMDMPGEQETIVSHLHFCEVITALHLLSTNGTLLLKIFTFFECQTISLMYFLTCSFKKIIIKKPATSKPGNSEIYLICLSFRGREEIKSYLNILKKYYETGITLAMIRKNDIPHSFIEQIIECANYFKSFQCEEILNNMKLFETTDNNDFYLKRLKSAVTNYYIENFKLRKLPHDMEIVGAKILNQSYSTLYNKLTHDSYNERQKKINMTALERFSILQQKVEVSIVHNNYSFQVSIRTLLY</sequence>
<dbReference type="InterPro" id="IPR025807">
    <property type="entry name" value="Adrift-typ_MeTrfase"/>
</dbReference>
<organism evidence="9 10">
    <name type="scientific">Cotesia congregata</name>
    <name type="common">Parasitoid wasp</name>
    <name type="synonym">Apanteles congregatus</name>
    <dbReference type="NCBI Taxonomy" id="51543"/>
    <lineage>
        <taxon>Eukaryota</taxon>
        <taxon>Metazoa</taxon>
        <taxon>Ecdysozoa</taxon>
        <taxon>Arthropoda</taxon>
        <taxon>Hexapoda</taxon>
        <taxon>Insecta</taxon>
        <taxon>Pterygota</taxon>
        <taxon>Neoptera</taxon>
        <taxon>Endopterygota</taxon>
        <taxon>Hymenoptera</taxon>
        <taxon>Apocrita</taxon>
        <taxon>Ichneumonoidea</taxon>
        <taxon>Braconidae</taxon>
        <taxon>Microgastrinae</taxon>
        <taxon>Cotesia</taxon>
    </lineage>
</organism>
<keyword evidence="10" id="KW-1185">Reference proteome</keyword>